<name>A0ABM7RDL0_9BACT</name>
<reference evidence="3 4" key="1">
    <citation type="submission" date="2021-06" db="EMBL/GenBank/DDBJ databases">
        <title>Complete genome of Haloferula helveola possessing various polysaccharide degrading enzymes.</title>
        <authorList>
            <person name="Takami H."/>
            <person name="Huang C."/>
            <person name="Hamasaki K."/>
        </authorList>
    </citation>
    <scope>NUCLEOTIDE SEQUENCE [LARGE SCALE GENOMIC DNA]</scope>
    <source>
        <strain evidence="3 4">CN-1</strain>
    </source>
</reference>
<feature type="transmembrane region" description="Helical" evidence="2">
    <location>
        <begin position="145"/>
        <end position="167"/>
    </location>
</feature>
<accession>A0ABM7RDL0</accession>
<dbReference type="Proteomes" id="UP001374893">
    <property type="component" value="Chromosome"/>
</dbReference>
<evidence type="ECO:0000256" key="1">
    <source>
        <dbReference type="SAM" id="MobiDB-lite"/>
    </source>
</evidence>
<feature type="region of interest" description="Disordered" evidence="1">
    <location>
        <begin position="1"/>
        <end position="24"/>
    </location>
</feature>
<gene>
    <name evidence="3" type="ORF">HAHE_16400</name>
</gene>
<keyword evidence="2" id="KW-1133">Transmembrane helix</keyword>
<evidence type="ECO:0000313" key="3">
    <source>
        <dbReference type="EMBL" id="BCX47732.1"/>
    </source>
</evidence>
<organism evidence="3 4">
    <name type="scientific">Haloferula helveola</name>
    <dbReference type="NCBI Taxonomy" id="490095"/>
    <lineage>
        <taxon>Bacteria</taxon>
        <taxon>Pseudomonadati</taxon>
        <taxon>Verrucomicrobiota</taxon>
        <taxon>Verrucomicrobiia</taxon>
        <taxon>Verrucomicrobiales</taxon>
        <taxon>Verrucomicrobiaceae</taxon>
        <taxon>Haloferula</taxon>
    </lineage>
</organism>
<evidence type="ECO:0000256" key="2">
    <source>
        <dbReference type="SAM" id="Phobius"/>
    </source>
</evidence>
<protein>
    <submittedName>
        <fullName evidence="3">Uncharacterized protein</fullName>
    </submittedName>
</protein>
<feature type="transmembrane region" description="Helical" evidence="2">
    <location>
        <begin position="118"/>
        <end position="139"/>
    </location>
</feature>
<keyword evidence="2" id="KW-0472">Membrane</keyword>
<keyword evidence="2" id="KW-0812">Transmembrane</keyword>
<sequence>MEEQPATEAINPYSTPSAPPASPPAIPGGSLTTTFFKDDVFLIVRDGAVLPPSCVSTGDETSDNDWRKQVPLSWNPPWVFLGLLGGLIPLVILILVCQKKAKVVYSLSPAASKRMLRLRGIGFGLLALAGVCLLAMIFGSLPDEAIGYTIVTMILALVASVVLFTAATPLKAIGHKNGWLKVKGADARFLEQIPQGNWAGL</sequence>
<proteinExistence type="predicted"/>
<feature type="transmembrane region" description="Helical" evidence="2">
    <location>
        <begin position="78"/>
        <end position="97"/>
    </location>
</feature>
<dbReference type="RefSeq" id="WP_338690089.1">
    <property type="nucleotide sequence ID" value="NZ_AP024702.1"/>
</dbReference>
<keyword evidence="4" id="KW-1185">Reference proteome</keyword>
<dbReference type="EMBL" id="AP024702">
    <property type="protein sequence ID" value="BCX47732.1"/>
    <property type="molecule type" value="Genomic_DNA"/>
</dbReference>
<evidence type="ECO:0000313" key="4">
    <source>
        <dbReference type="Proteomes" id="UP001374893"/>
    </source>
</evidence>